<keyword evidence="2" id="KW-1185">Reference proteome</keyword>
<dbReference type="InterPro" id="IPR012340">
    <property type="entry name" value="NA-bd_OB-fold"/>
</dbReference>
<dbReference type="PANTHER" id="PTHR47165:SF4">
    <property type="entry name" value="OS03G0429900 PROTEIN"/>
    <property type="match status" value="1"/>
</dbReference>
<sequence length="334" mass="36984">MRPVPSAMCIDFCIHTIVQQVVGDDWSIPLNKFDLLNVVDVYAVARGYARDQVPINTIDVIGVVDNPGQVKTVPTRTGEKQVHCFNMTDGMCSIKVSVWEDMIASTIDMFEMDLQQPIVLILSSVRLHMFMYSPSIVTLPYSRIYVNPDMEEAVAMRQRLKEEGYKSSKKSSQIANTLPTGPSIEKISLKDLIENSSSIFRIFVLVEDQTHACNVILKDRVVRRIVGNTATNLIKENEKAIESNGMPTVLKDIVGNEVTVKLVLTEANVKADSNIYEALDLCDSSVATSSIAEYSPVPKCRPSNHCDTIEAVDLFNTPDSAASVTKKIKLVVIV</sequence>
<reference evidence="1" key="1">
    <citation type="submission" date="2023-02" db="EMBL/GenBank/DDBJ databases">
        <title>Genome of toxic invasive species Heracleum sosnowskyi carries increased number of genes despite the absence of recent whole-genome duplications.</title>
        <authorList>
            <person name="Schelkunov M."/>
            <person name="Shtratnikova V."/>
            <person name="Makarenko M."/>
            <person name="Klepikova A."/>
            <person name="Omelchenko D."/>
            <person name="Novikova G."/>
            <person name="Obukhova E."/>
            <person name="Bogdanov V."/>
            <person name="Penin A."/>
            <person name="Logacheva M."/>
        </authorList>
    </citation>
    <scope>NUCLEOTIDE SEQUENCE</scope>
    <source>
        <strain evidence="1">Hsosn_3</strain>
        <tissue evidence="1">Leaf</tissue>
    </source>
</reference>
<dbReference type="Proteomes" id="UP001237642">
    <property type="component" value="Unassembled WGS sequence"/>
</dbReference>
<dbReference type="SUPFAM" id="SSF50249">
    <property type="entry name" value="Nucleic acid-binding proteins"/>
    <property type="match status" value="1"/>
</dbReference>
<evidence type="ECO:0000313" key="2">
    <source>
        <dbReference type="Proteomes" id="UP001237642"/>
    </source>
</evidence>
<dbReference type="Gene3D" id="2.40.50.140">
    <property type="entry name" value="Nucleic acid-binding proteins"/>
    <property type="match status" value="2"/>
</dbReference>
<dbReference type="PANTHER" id="PTHR47165">
    <property type="entry name" value="OS03G0429900 PROTEIN"/>
    <property type="match status" value="1"/>
</dbReference>
<dbReference type="EMBL" id="JAUIZM010000006">
    <property type="protein sequence ID" value="KAK1377871.1"/>
    <property type="molecule type" value="Genomic_DNA"/>
</dbReference>
<name>A0AAD8I2P4_9APIA</name>
<accession>A0AAD8I2P4</accession>
<gene>
    <name evidence="1" type="ORF">POM88_024615</name>
</gene>
<comment type="caution">
    <text evidence="1">The sequence shown here is derived from an EMBL/GenBank/DDBJ whole genome shotgun (WGS) entry which is preliminary data.</text>
</comment>
<reference evidence="1" key="2">
    <citation type="submission" date="2023-05" db="EMBL/GenBank/DDBJ databases">
        <authorList>
            <person name="Schelkunov M.I."/>
        </authorList>
    </citation>
    <scope>NUCLEOTIDE SEQUENCE</scope>
    <source>
        <strain evidence="1">Hsosn_3</strain>
        <tissue evidence="1">Leaf</tissue>
    </source>
</reference>
<evidence type="ECO:0008006" key="3">
    <source>
        <dbReference type="Google" id="ProtNLM"/>
    </source>
</evidence>
<evidence type="ECO:0000313" key="1">
    <source>
        <dbReference type="EMBL" id="KAK1377871.1"/>
    </source>
</evidence>
<proteinExistence type="predicted"/>
<organism evidence="1 2">
    <name type="scientific">Heracleum sosnowskyi</name>
    <dbReference type="NCBI Taxonomy" id="360622"/>
    <lineage>
        <taxon>Eukaryota</taxon>
        <taxon>Viridiplantae</taxon>
        <taxon>Streptophyta</taxon>
        <taxon>Embryophyta</taxon>
        <taxon>Tracheophyta</taxon>
        <taxon>Spermatophyta</taxon>
        <taxon>Magnoliopsida</taxon>
        <taxon>eudicotyledons</taxon>
        <taxon>Gunneridae</taxon>
        <taxon>Pentapetalae</taxon>
        <taxon>asterids</taxon>
        <taxon>campanulids</taxon>
        <taxon>Apiales</taxon>
        <taxon>Apiaceae</taxon>
        <taxon>Apioideae</taxon>
        <taxon>apioid superclade</taxon>
        <taxon>Tordylieae</taxon>
        <taxon>Tordyliinae</taxon>
        <taxon>Heracleum</taxon>
    </lineage>
</organism>
<protein>
    <recommendedName>
        <fullName evidence="3">Replication protein A OB domain-containing protein</fullName>
    </recommendedName>
</protein>
<dbReference type="AlphaFoldDB" id="A0AAD8I2P4"/>